<evidence type="ECO:0000256" key="2">
    <source>
        <dbReference type="SAM" id="Phobius"/>
    </source>
</evidence>
<keyword evidence="4" id="KW-1185">Reference proteome</keyword>
<feature type="transmembrane region" description="Helical" evidence="2">
    <location>
        <begin position="56"/>
        <end position="77"/>
    </location>
</feature>
<organism evidence="3 4">
    <name type="scientific">Phlebiopsis gigantea (strain 11061_1 CR5-6)</name>
    <name type="common">White-rot fungus</name>
    <name type="synonym">Peniophora gigantea</name>
    <dbReference type="NCBI Taxonomy" id="745531"/>
    <lineage>
        <taxon>Eukaryota</taxon>
        <taxon>Fungi</taxon>
        <taxon>Dikarya</taxon>
        <taxon>Basidiomycota</taxon>
        <taxon>Agaricomycotina</taxon>
        <taxon>Agaricomycetes</taxon>
        <taxon>Polyporales</taxon>
        <taxon>Phanerochaetaceae</taxon>
        <taxon>Phlebiopsis</taxon>
    </lineage>
</organism>
<accession>A0A0C3S4P0</accession>
<keyword evidence="2" id="KW-1133">Transmembrane helix</keyword>
<dbReference type="HOGENOM" id="CLU_2197892_0_0_1"/>
<sequence>MCVTVDFWYLYSRAFDWSQAASRRPPRISRKFSTHMNSNKKSSGVYKSAYDAYSELSITLSSSMSGLAGVSAGYVLLGKQRAIYSHTPTPKVSHVTRPTHSRPPARYH</sequence>
<name>A0A0C3S4P0_PHLG1</name>
<feature type="region of interest" description="Disordered" evidence="1">
    <location>
        <begin position="87"/>
        <end position="108"/>
    </location>
</feature>
<dbReference type="EMBL" id="KN840634">
    <property type="protein sequence ID" value="KIP03085.1"/>
    <property type="molecule type" value="Genomic_DNA"/>
</dbReference>
<gene>
    <name evidence="3" type="ORF">PHLGIDRAFT_255757</name>
</gene>
<dbReference type="AlphaFoldDB" id="A0A0C3S4P0"/>
<evidence type="ECO:0000313" key="4">
    <source>
        <dbReference type="Proteomes" id="UP000053257"/>
    </source>
</evidence>
<evidence type="ECO:0000256" key="1">
    <source>
        <dbReference type="SAM" id="MobiDB-lite"/>
    </source>
</evidence>
<keyword evidence="2" id="KW-0472">Membrane</keyword>
<evidence type="ECO:0000313" key="3">
    <source>
        <dbReference type="EMBL" id="KIP03085.1"/>
    </source>
</evidence>
<feature type="compositionally biased region" description="Basic residues" evidence="1">
    <location>
        <begin position="97"/>
        <end position="108"/>
    </location>
</feature>
<protein>
    <submittedName>
        <fullName evidence="3">Uncharacterized protein</fullName>
    </submittedName>
</protein>
<keyword evidence="2" id="KW-0812">Transmembrane</keyword>
<dbReference type="Proteomes" id="UP000053257">
    <property type="component" value="Unassembled WGS sequence"/>
</dbReference>
<reference evidence="3 4" key="1">
    <citation type="journal article" date="2014" name="PLoS Genet.">
        <title>Analysis of the Phlebiopsis gigantea genome, transcriptome and secretome provides insight into its pioneer colonization strategies of wood.</title>
        <authorList>
            <person name="Hori C."/>
            <person name="Ishida T."/>
            <person name="Igarashi K."/>
            <person name="Samejima M."/>
            <person name="Suzuki H."/>
            <person name="Master E."/>
            <person name="Ferreira P."/>
            <person name="Ruiz-Duenas F.J."/>
            <person name="Held B."/>
            <person name="Canessa P."/>
            <person name="Larrondo L.F."/>
            <person name="Schmoll M."/>
            <person name="Druzhinina I.S."/>
            <person name="Kubicek C.P."/>
            <person name="Gaskell J.A."/>
            <person name="Kersten P."/>
            <person name="St John F."/>
            <person name="Glasner J."/>
            <person name="Sabat G."/>
            <person name="Splinter BonDurant S."/>
            <person name="Syed K."/>
            <person name="Yadav J."/>
            <person name="Mgbeahuruike A.C."/>
            <person name="Kovalchuk A."/>
            <person name="Asiegbu F.O."/>
            <person name="Lackner G."/>
            <person name="Hoffmeister D."/>
            <person name="Rencoret J."/>
            <person name="Gutierrez A."/>
            <person name="Sun H."/>
            <person name="Lindquist E."/>
            <person name="Barry K."/>
            <person name="Riley R."/>
            <person name="Grigoriev I.V."/>
            <person name="Henrissat B."/>
            <person name="Kues U."/>
            <person name="Berka R.M."/>
            <person name="Martinez A.T."/>
            <person name="Covert S.F."/>
            <person name="Blanchette R.A."/>
            <person name="Cullen D."/>
        </authorList>
    </citation>
    <scope>NUCLEOTIDE SEQUENCE [LARGE SCALE GENOMIC DNA]</scope>
    <source>
        <strain evidence="3 4">11061_1 CR5-6</strain>
    </source>
</reference>
<proteinExistence type="predicted"/>